<evidence type="ECO:0000313" key="2">
    <source>
        <dbReference type="Proteomes" id="UP000451233"/>
    </source>
</evidence>
<dbReference type="InterPro" id="IPR036102">
    <property type="entry name" value="OsmC/Ohrsf"/>
</dbReference>
<dbReference type="Gene3D" id="3.30.300.20">
    <property type="match status" value="1"/>
</dbReference>
<accession>A0A7K1Y0H7</accession>
<organism evidence="1 2">
    <name type="scientific">Hufsiella ginkgonis</name>
    <dbReference type="NCBI Taxonomy" id="2695274"/>
    <lineage>
        <taxon>Bacteria</taxon>
        <taxon>Pseudomonadati</taxon>
        <taxon>Bacteroidota</taxon>
        <taxon>Sphingobacteriia</taxon>
        <taxon>Sphingobacteriales</taxon>
        <taxon>Sphingobacteriaceae</taxon>
        <taxon>Hufsiella</taxon>
    </lineage>
</organism>
<dbReference type="EMBL" id="WVHS01000003">
    <property type="protein sequence ID" value="MXV16226.1"/>
    <property type="molecule type" value="Genomic_DNA"/>
</dbReference>
<dbReference type="Proteomes" id="UP000451233">
    <property type="component" value="Unassembled WGS sequence"/>
</dbReference>
<dbReference type="InterPro" id="IPR015946">
    <property type="entry name" value="KH_dom-like_a/b"/>
</dbReference>
<reference evidence="1 2" key="1">
    <citation type="submission" date="2019-11" db="EMBL/GenBank/DDBJ databases">
        <title>Pedobacter sp. HMF7056 Genome sequencing and assembly.</title>
        <authorList>
            <person name="Kang H."/>
            <person name="Kim H."/>
            <person name="Joh K."/>
        </authorList>
    </citation>
    <scope>NUCLEOTIDE SEQUENCE [LARGE SCALE GENOMIC DNA]</scope>
    <source>
        <strain evidence="1 2">HMF7056</strain>
    </source>
</reference>
<name>A0A7K1Y0H7_9SPHI</name>
<keyword evidence="2" id="KW-1185">Reference proteome</keyword>
<dbReference type="SUPFAM" id="SSF82784">
    <property type="entry name" value="OsmC-like"/>
    <property type="match status" value="1"/>
</dbReference>
<dbReference type="Pfam" id="PF02566">
    <property type="entry name" value="OsmC"/>
    <property type="match status" value="1"/>
</dbReference>
<proteinExistence type="predicted"/>
<gene>
    <name evidence="1" type="ORF">GS398_13000</name>
</gene>
<dbReference type="AlphaFoldDB" id="A0A7K1Y0H7"/>
<dbReference type="InterPro" id="IPR003718">
    <property type="entry name" value="OsmC/Ohr_fam"/>
</dbReference>
<dbReference type="RefSeq" id="WP_160907238.1">
    <property type="nucleotide sequence ID" value="NZ_WVHS01000003.1"/>
</dbReference>
<comment type="caution">
    <text evidence="1">The sequence shown here is derived from an EMBL/GenBank/DDBJ whole genome shotgun (WGS) entry which is preliminary data.</text>
</comment>
<protein>
    <submittedName>
        <fullName evidence="1">OsmC family peroxiredoxin</fullName>
    </submittedName>
</protein>
<sequence length="141" mass="15954">MNYKFEKPVHGEIGTAKYQCTITWRNGKFISDEPATLGGLDEGPDPYTLLLASLTSCTLITLRMYINRKGWEIPAIAVNANLFQEIKDGKARTVIDREILFLSALPDEQKIRLQEIAAHCPISKILENQVVVRTCCNERKM</sequence>
<dbReference type="PANTHER" id="PTHR39624:SF2">
    <property type="entry name" value="OSMC-LIKE PROTEIN"/>
    <property type="match status" value="1"/>
</dbReference>
<evidence type="ECO:0000313" key="1">
    <source>
        <dbReference type="EMBL" id="MXV16226.1"/>
    </source>
</evidence>
<dbReference type="PANTHER" id="PTHR39624">
    <property type="entry name" value="PROTEIN INVOLVED IN RIMO-MEDIATED BETA-METHYLTHIOLATION OF RIBOSOMAL PROTEIN S12 YCAO"/>
    <property type="match status" value="1"/>
</dbReference>